<evidence type="ECO:0000313" key="3">
    <source>
        <dbReference type="Proteomes" id="UP000183275"/>
    </source>
</evidence>
<accession>A0A1I0QRP8</accession>
<dbReference type="NCBIfam" id="NF041551">
    <property type="entry name" value="YlcI_YnfO_N"/>
    <property type="match status" value="1"/>
</dbReference>
<dbReference type="Pfam" id="PF01402">
    <property type="entry name" value="RHH_1"/>
    <property type="match status" value="1"/>
</dbReference>
<dbReference type="InterPro" id="IPR013321">
    <property type="entry name" value="Arc_rbn_hlx_hlx"/>
</dbReference>
<keyword evidence="3" id="KW-1185">Reference proteome</keyword>
<dbReference type="eggNOG" id="ENOG502N5FY">
    <property type="taxonomic scope" value="Archaea"/>
</dbReference>
<dbReference type="Gene3D" id="1.10.1220.10">
    <property type="entry name" value="Met repressor-like"/>
    <property type="match status" value="1"/>
</dbReference>
<dbReference type="Proteomes" id="UP000183275">
    <property type="component" value="Unassembled WGS sequence"/>
</dbReference>
<dbReference type="EMBL" id="FOIS01000005">
    <property type="protein sequence ID" value="SEW30257.1"/>
    <property type="molecule type" value="Genomic_DNA"/>
</dbReference>
<evidence type="ECO:0000313" key="2">
    <source>
        <dbReference type="EMBL" id="SEW30257.1"/>
    </source>
</evidence>
<proteinExistence type="predicted"/>
<gene>
    <name evidence="2" type="ORF">SAMN05216285_3826</name>
</gene>
<dbReference type="GO" id="GO:0006355">
    <property type="term" value="P:regulation of DNA-templated transcription"/>
    <property type="evidence" value="ECO:0007669"/>
    <property type="project" value="InterPro"/>
</dbReference>
<dbReference type="AlphaFoldDB" id="A0A1I0QRP8"/>
<dbReference type="InterPro" id="IPR002145">
    <property type="entry name" value="CopG"/>
</dbReference>
<feature type="domain" description="Ribbon-helix-helix protein CopG" evidence="1">
    <location>
        <begin position="81"/>
        <end position="119"/>
    </location>
</feature>
<evidence type="ECO:0000259" key="1">
    <source>
        <dbReference type="Pfam" id="PF01402"/>
    </source>
</evidence>
<dbReference type="CDD" id="cd22231">
    <property type="entry name" value="RHH_NikR_HicB-like"/>
    <property type="match status" value="1"/>
</dbReference>
<reference evidence="3" key="1">
    <citation type="submission" date="2016-10" db="EMBL/GenBank/DDBJ databases">
        <authorList>
            <person name="Varghese N."/>
        </authorList>
    </citation>
    <scope>NUCLEOTIDE SEQUENCE [LARGE SCALE GENOMIC DNA]</scope>
    <source>
        <strain evidence="3">CGMCC 1.12284</strain>
    </source>
</reference>
<protein>
    <submittedName>
        <fullName evidence="2">Ribbon-helix-helix protein, copG family</fullName>
    </submittedName>
</protein>
<dbReference type="OrthoDB" id="204293at2157"/>
<name>A0A1I0QRP8_9EURY</name>
<organism evidence="2 3">
    <name type="scientific">Natrinema salifodinae</name>
    <dbReference type="NCBI Taxonomy" id="1202768"/>
    <lineage>
        <taxon>Archaea</taxon>
        <taxon>Methanobacteriati</taxon>
        <taxon>Methanobacteriota</taxon>
        <taxon>Stenosarchaea group</taxon>
        <taxon>Halobacteria</taxon>
        <taxon>Halobacteriales</taxon>
        <taxon>Natrialbaceae</taxon>
        <taxon>Natrinema</taxon>
    </lineage>
</organism>
<sequence length="167" mass="18306">MPPERSSDTQSSERESDVVITECAICGTTDSLSTYSIAQSSRDSTTIGLCPTHYQVAAILSGARFQESDVATDYDLQETRKITVRVPRALIESADAAAERQGQTRSEFVRDGLQMAIELQEMESAFDDIVTQAVHAEDGTGPAADVEFLKERIRTLESLLEDSIDKL</sequence>